<evidence type="ECO:0000313" key="1">
    <source>
        <dbReference type="EMBL" id="KAI5672496.1"/>
    </source>
</evidence>
<organism evidence="1 2">
    <name type="scientific">Catharanthus roseus</name>
    <name type="common">Madagascar periwinkle</name>
    <name type="synonym">Vinca rosea</name>
    <dbReference type="NCBI Taxonomy" id="4058"/>
    <lineage>
        <taxon>Eukaryota</taxon>
        <taxon>Viridiplantae</taxon>
        <taxon>Streptophyta</taxon>
        <taxon>Embryophyta</taxon>
        <taxon>Tracheophyta</taxon>
        <taxon>Spermatophyta</taxon>
        <taxon>Magnoliopsida</taxon>
        <taxon>eudicotyledons</taxon>
        <taxon>Gunneridae</taxon>
        <taxon>Pentapetalae</taxon>
        <taxon>asterids</taxon>
        <taxon>lamiids</taxon>
        <taxon>Gentianales</taxon>
        <taxon>Apocynaceae</taxon>
        <taxon>Rauvolfioideae</taxon>
        <taxon>Vinceae</taxon>
        <taxon>Catharanthinae</taxon>
        <taxon>Catharanthus</taxon>
    </lineage>
</organism>
<reference evidence="2" key="1">
    <citation type="journal article" date="2023" name="Nat. Plants">
        <title>Single-cell RNA sequencing provides a high-resolution roadmap for understanding the multicellular compartmentation of specialized metabolism.</title>
        <authorList>
            <person name="Sun S."/>
            <person name="Shen X."/>
            <person name="Li Y."/>
            <person name="Li Y."/>
            <person name="Wang S."/>
            <person name="Li R."/>
            <person name="Zhang H."/>
            <person name="Shen G."/>
            <person name="Guo B."/>
            <person name="Wei J."/>
            <person name="Xu J."/>
            <person name="St-Pierre B."/>
            <person name="Chen S."/>
            <person name="Sun C."/>
        </authorList>
    </citation>
    <scope>NUCLEOTIDE SEQUENCE [LARGE SCALE GENOMIC DNA]</scope>
</reference>
<name>A0ACC0BIJ9_CATRO</name>
<sequence length="260" mass="29316">MLSDPTAALFVSPRGKGYINMSNVDLDTSSKISELTGQMEILAIGRGLALEYLSINKSVRDMVDIFVAFKKSVASLCFCHGQLIFVVAHSIRGFTYNSPPARLLRDCRTPCYDITTRKRPIIDGKLRPRPSSFIAASRLSLFLLSSLISSSYEGPRHQRKSLTKVEAVARAWTTLTPKLDDTHVGVGQKPIKTNLTRSLSRMVAPSHGQKNEVKRGQEIRLQKWVVKRKQPWEASWRNVEVCLAQKKNEPQLWVVVKKRI</sequence>
<dbReference type="Proteomes" id="UP001060085">
    <property type="component" value="Linkage Group LG03"/>
</dbReference>
<evidence type="ECO:0000313" key="2">
    <source>
        <dbReference type="Proteomes" id="UP001060085"/>
    </source>
</evidence>
<accession>A0ACC0BIJ9</accession>
<comment type="caution">
    <text evidence="1">The sequence shown here is derived from an EMBL/GenBank/DDBJ whole genome shotgun (WGS) entry which is preliminary data.</text>
</comment>
<protein>
    <submittedName>
        <fullName evidence="1">Uncharacterized protein</fullName>
    </submittedName>
</protein>
<keyword evidence="2" id="KW-1185">Reference proteome</keyword>
<proteinExistence type="predicted"/>
<gene>
    <name evidence="1" type="ORF">M9H77_12860</name>
</gene>
<dbReference type="EMBL" id="CM044703">
    <property type="protein sequence ID" value="KAI5672496.1"/>
    <property type="molecule type" value="Genomic_DNA"/>
</dbReference>